<dbReference type="SUPFAM" id="SSF52172">
    <property type="entry name" value="CheY-like"/>
    <property type="match status" value="2"/>
</dbReference>
<feature type="modified residue" description="4-aspartylphosphate" evidence="1">
    <location>
        <position position="470"/>
    </location>
</feature>
<proteinExistence type="predicted"/>
<dbReference type="Proteomes" id="UP001303324">
    <property type="component" value="Chromosome"/>
</dbReference>
<dbReference type="SUPFAM" id="SSF47226">
    <property type="entry name" value="Histidine-containing phosphotransfer domain, HPT domain"/>
    <property type="match status" value="1"/>
</dbReference>
<dbReference type="CDD" id="cd01949">
    <property type="entry name" value="GGDEF"/>
    <property type="match status" value="1"/>
</dbReference>
<feature type="domain" description="Response regulatory" evidence="2">
    <location>
        <begin position="115"/>
        <end position="231"/>
    </location>
</feature>
<dbReference type="Pfam" id="PF00990">
    <property type="entry name" value="GGDEF"/>
    <property type="match status" value="1"/>
</dbReference>
<dbReference type="EMBL" id="CP134494">
    <property type="protein sequence ID" value="WNF25132.1"/>
    <property type="molecule type" value="Genomic_DNA"/>
</dbReference>
<reference evidence="4 5" key="1">
    <citation type="submission" date="2023-09" db="EMBL/GenBank/DDBJ databases">
        <title>Microbial mechanism of fulvic acid promoting antimony reduction mineralization in rice fields.</title>
        <authorList>
            <person name="Chen G."/>
            <person name="Lan J."/>
        </authorList>
    </citation>
    <scope>NUCLEOTIDE SEQUENCE [LARGE SCALE GENOMIC DNA]</scope>
    <source>
        <strain evidence="4 5">PS1</strain>
    </source>
</reference>
<organism evidence="4 5">
    <name type="scientific">Mesobacillus jeotgali</name>
    <dbReference type="NCBI Taxonomy" id="129985"/>
    <lineage>
        <taxon>Bacteria</taxon>
        <taxon>Bacillati</taxon>
        <taxon>Bacillota</taxon>
        <taxon>Bacilli</taxon>
        <taxon>Bacillales</taxon>
        <taxon>Bacillaceae</taxon>
        <taxon>Mesobacillus</taxon>
    </lineage>
</organism>
<accession>A0ABY9VQG8</accession>
<protein>
    <submittedName>
        <fullName evidence="4">Diguanylate cyclase</fullName>
        <ecNumber evidence="4">2.7.7.65</ecNumber>
    </submittedName>
</protein>
<dbReference type="Pfam" id="PF00072">
    <property type="entry name" value="Response_reg"/>
    <property type="match status" value="2"/>
</dbReference>
<dbReference type="GO" id="GO:0052621">
    <property type="term" value="F:diguanylate cyclase activity"/>
    <property type="evidence" value="ECO:0007669"/>
    <property type="project" value="UniProtKB-EC"/>
</dbReference>
<evidence type="ECO:0000259" key="3">
    <source>
        <dbReference type="PROSITE" id="PS50887"/>
    </source>
</evidence>
<dbReference type="SMART" id="SM00267">
    <property type="entry name" value="GGDEF"/>
    <property type="match status" value="1"/>
</dbReference>
<dbReference type="RefSeq" id="WP_311076283.1">
    <property type="nucleotide sequence ID" value="NZ_CP134494.1"/>
</dbReference>
<evidence type="ECO:0000313" key="5">
    <source>
        <dbReference type="Proteomes" id="UP001303324"/>
    </source>
</evidence>
<feature type="domain" description="Response regulatory" evidence="2">
    <location>
        <begin position="414"/>
        <end position="537"/>
    </location>
</feature>
<dbReference type="InterPro" id="IPR001789">
    <property type="entry name" value="Sig_transdc_resp-reg_receiver"/>
</dbReference>
<feature type="domain" description="GGDEF" evidence="3">
    <location>
        <begin position="271"/>
        <end position="404"/>
    </location>
</feature>
<dbReference type="InterPro" id="IPR029787">
    <property type="entry name" value="Nucleotide_cyclase"/>
</dbReference>
<name>A0ABY9VQG8_9BACI</name>
<keyword evidence="1" id="KW-0597">Phosphoprotein</keyword>
<dbReference type="Gene3D" id="3.30.70.270">
    <property type="match status" value="1"/>
</dbReference>
<dbReference type="InterPro" id="IPR011006">
    <property type="entry name" value="CheY-like_superfamily"/>
</dbReference>
<dbReference type="SUPFAM" id="SSF55073">
    <property type="entry name" value="Nucleotide cyclase"/>
    <property type="match status" value="1"/>
</dbReference>
<dbReference type="SMART" id="SM00448">
    <property type="entry name" value="REC"/>
    <property type="match status" value="2"/>
</dbReference>
<evidence type="ECO:0000256" key="1">
    <source>
        <dbReference type="PROSITE-ProRule" id="PRU00169"/>
    </source>
</evidence>
<dbReference type="InterPro" id="IPR043128">
    <property type="entry name" value="Rev_trsase/Diguanyl_cyclase"/>
</dbReference>
<sequence length="541" mass="62504">MWKLAIEKYQNLLFEKMKAQISEWFDLNNTDVIKNEDVYSFLHSLKGTAGTIQLGGLYHLASKLLDQLELKSQEQWEKCELREFLFELVSLSYQYEHFKETDLKIAEPSDTELPVVQMVCEDISMLILMKEALEENGWMVMTSSDPEKALSLYYDLQPDCLVIDIDFTEIDGFQILENIQQHNHKQFVPKVILSTENNRLTRIKAYEMGADDFIGKPVNLEEFGVRIKRQLQRKQIFDESVLIDELTKVYNRRFLFDLLERYLKELERSNSVFSIALLDLDYFKNINDSYGHLTGDKVLEAFADFLKKNLRGSDIIFRYGGEEFVILLPRTNCQEAIDVINRILDQFRSMEFDEQGKTFHLSFSAGVYMVDNPAEASQDILKMADHALYEAKGKGRSRVQGANVSDQPANNILHVSVIDDDAIIRTLLVRVLQTIDTEKVELNIKSFENGEKFFESERLTEKGKHFLILDGVMPVMDGIEVLDKVKNSPQSSGVHVLMLTGRKSEYDIARALKLGADDYVTKPFSITELQARIQRLIKRMF</sequence>
<keyword evidence="4" id="KW-0548">Nucleotidyltransferase</keyword>
<gene>
    <name evidence="4" type="ORF">RH061_05430</name>
</gene>
<dbReference type="Gene3D" id="3.40.50.2300">
    <property type="match status" value="2"/>
</dbReference>
<dbReference type="InterPro" id="IPR036641">
    <property type="entry name" value="HPT_dom_sf"/>
</dbReference>
<evidence type="ECO:0000259" key="2">
    <source>
        <dbReference type="PROSITE" id="PS50110"/>
    </source>
</evidence>
<dbReference type="PANTHER" id="PTHR45138:SF9">
    <property type="entry name" value="DIGUANYLATE CYCLASE DGCM-RELATED"/>
    <property type="match status" value="1"/>
</dbReference>
<feature type="modified residue" description="4-aspartylphosphate" evidence="1">
    <location>
        <position position="164"/>
    </location>
</feature>
<dbReference type="PROSITE" id="PS50887">
    <property type="entry name" value="GGDEF"/>
    <property type="match status" value="1"/>
</dbReference>
<dbReference type="InterPro" id="IPR000160">
    <property type="entry name" value="GGDEF_dom"/>
</dbReference>
<dbReference type="EC" id="2.7.7.65" evidence="4"/>
<keyword evidence="5" id="KW-1185">Reference proteome</keyword>
<dbReference type="PROSITE" id="PS50110">
    <property type="entry name" value="RESPONSE_REGULATORY"/>
    <property type="match status" value="2"/>
</dbReference>
<dbReference type="NCBIfam" id="TIGR00254">
    <property type="entry name" value="GGDEF"/>
    <property type="match status" value="1"/>
</dbReference>
<dbReference type="PANTHER" id="PTHR45138">
    <property type="entry name" value="REGULATORY COMPONENTS OF SENSORY TRANSDUCTION SYSTEM"/>
    <property type="match status" value="1"/>
</dbReference>
<evidence type="ECO:0000313" key="4">
    <source>
        <dbReference type="EMBL" id="WNF25132.1"/>
    </source>
</evidence>
<keyword evidence="4" id="KW-0808">Transferase</keyword>
<dbReference type="InterPro" id="IPR050469">
    <property type="entry name" value="Diguanylate_Cyclase"/>
</dbReference>